<dbReference type="AlphaFoldDB" id="A0A8H2VZA2"/>
<feature type="region of interest" description="Disordered" evidence="1">
    <location>
        <begin position="56"/>
        <end position="92"/>
    </location>
</feature>
<protein>
    <submittedName>
        <fullName evidence="2">B4777965-7ba1-442f-91ee-4f38e30ed1a0</fullName>
    </submittedName>
</protein>
<organism evidence="2 3">
    <name type="scientific">Sclerotinia trifoliorum</name>
    <dbReference type="NCBI Taxonomy" id="28548"/>
    <lineage>
        <taxon>Eukaryota</taxon>
        <taxon>Fungi</taxon>
        <taxon>Dikarya</taxon>
        <taxon>Ascomycota</taxon>
        <taxon>Pezizomycotina</taxon>
        <taxon>Leotiomycetes</taxon>
        <taxon>Helotiales</taxon>
        <taxon>Sclerotiniaceae</taxon>
        <taxon>Sclerotinia</taxon>
    </lineage>
</organism>
<keyword evidence="3" id="KW-1185">Reference proteome</keyword>
<accession>A0A8H2VZA2</accession>
<sequence>MEYSFVMGRRPSRVSRLPERYRDGIGVTNPCTSTPTTSTILLPIELDQSACTNSSVARSHHHSTPSPITSACSSPNDTPTSPTSSTRRGGKTWRKEVGATLKQVEQAVKNRPPVEGANSPHMQAARTPRRPARQPVYTAEDEYDITSSGYGLNHTPEWDHTDIDIIDESHPRWFPGCGVSAPTYEDLTNACKLIMVHELTKQMSFKSMISWLQLSDTQLIDFIKIYEIQYQRNVEEERLTLTAMSHLSAIRKVREVRTQDWDRILKEEVDSRLGTSLIDSPIPLEDIDQTIRFIRFFPVQEQLPRGLEIDNVEGLTFIPPEDYPPSQVIKEVVEAMSRYTKLGAEYEWDLDHDIGLRQYIEHETELVGGVDGIMLSDDEGGEEVEDPARRTIGRPKKKKGRQFANKPVRNRSDLSKLKLPSKLQQMESAEDDDEVEP</sequence>
<feature type="compositionally biased region" description="Low complexity" evidence="1">
    <location>
        <begin position="64"/>
        <end position="86"/>
    </location>
</feature>
<dbReference type="Proteomes" id="UP000624404">
    <property type="component" value="Unassembled WGS sequence"/>
</dbReference>
<feature type="region of interest" description="Disordered" evidence="1">
    <location>
        <begin position="377"/>
        <end position="437"/>
    </location>
</feature>
<feature type="compositionally biased region" description="Acidic residues" evidence="1">
    <location>
        <begin position="428"/>
        <end position="437"/>
    </location>
</feature>
<feature type="region of interest" description="Disordered" evidence="1">
    <location>
        <begin position="112"/>
        <end position="135"/>
    </location>
</feature>
<dbReference type="OrthoDB" id="3552995at2759"/>
<evidence type="ECO:0000313" key="3">
    <source>
        <dbReference type="Proteomes" id="UP000624404"/>
    </source>
</evidence>
<name>A0A8H2VZA2_9HELO</name>
<gene>
    <name evidence="2" type="ORF">SCLTRI_LOCUS7249</name>
</gene>
<evidence type="ECO:0000313" key="2">
    <source>
        <dbReference type="EMBL" id="CAD6447457.1"/>
    </source>
</evidence>
<evidence type="ECO:0000256" key="1">
    <source>
        <dbReference type="SAM" id="MobiDB-lite"/>
    </source>
</evidence>
<reference evidence="2" key="1">
    <citation type="submission" date="2020-10" db="EMBL/GenBank/DDBJ databases">
        <authorList>
            <person name="Kusch S."/>
        </authorList>
    </citation>
    <scope>NUCLEOTIDE SEQUENCE</scope>
    <source>
        <strain evidence="2">SwB9</strain>
    </source>
</reference>
<comment type="caution">
    <text evidence="2">The sequence shown here is derived from an EMBL/GenBank/DDBJ whole genome shotgun (WGS) entry which is preliminary data.</text>
</comment>
<proteinExistence type="predicted"/>
<dbReference type="EMBL" id="CAJHIA010000026">
    <property type="protein sequence ID" value="CAD6447457.1"/>
    <property type="molecule type" value="Genomic_DNA"/>
</dbReference>
<feature type="compositionally biased region" description="Basic residues" evidence="1">
    <location>
        <begin position="391"/>
        <end position="401"/>
    </location>
</feature>